<dbReference type="EMBL" id="QSLN01000008">
    <property type="protein sequence ID" value="RDV82926.1"/>
    <property type="molecule type" value="Genomic_DNA"/>
</dbReference>
<keyword evidence="6" id="KW-0175">Coiled coil</keyword>
<evidence type="ECO:0000313" key="9">
    <source>
        <dbReference type="Proteomes" id="UP000256329"/>
    </source>
</evidence>
<dbReference type="NCBIfam" id="TIGR00219">
    <property type="entry name" value="mreC"/>
    <property type="match status" value="1"/>
</dbReference>
<keyword evidence="9" id="KW-1185">Reference proteome</keyword>
<reference evidence="8 9" key="1">
    <citation type="submission" date="2018-08" db="EMBL/GenBank/DDBJ databases">
        <title>Form III RuBisCO-mediated autotrophy in Thermodesulfobium bacteria.</title>
        <authorList>
            <person name="Toshchakov S.V."/>
            <person name="Kublanov I.V."/>
            <person name="Frolov E."/>
            <person name="Bonch-Osmolovskaya E.A."/>
            <person name="Tourova T.P."/>
            <person name="Chernych N.A."/>
            <person name="Lebedinsky A.V."/>
        </authorList>
    </citation>
    <scope>NUCLEOTIDE SEQUENCE [LARGE SCALE GENOMIC DNA]</scope>
    <source>
        <strain evidence="8 9">SR</strain>
    </source>
</reference>
<dbReference type="InterPro" id="IPR042175">
    <property type="entry name" value="Cell/Rod_MreC_2"/>
</dbReference>
<evidence type="ECO:0000256" key="2">
    <source>
        <dbReference type="ARBA" id="ARBA00013855"/>
    </source>
</evidence>
<gene>
    <name evidence="8" type="primary">mreC</name>
    <name evidence="8" type="ORF">DXX99_06920</name>
</gene>
<evidence type="ECO:0000259" key="7">
    <source>
        <dbReference type="Pfam" id="PF04085"/>
    </source>
</evidence>
<feature type="domain" description="Rod shape-determining protein MreC beta-barrel core" evidence="7">
    <location>
        <begin position="124"/>
        <end position="270"/>
    </location>
</feature>
<keyword evidence="3 5" id="KW-0133">Cell shape</keyword>
<comment type="similarity">
    <text evidence="1 5">Belongs to the MreC family.</text>
</comment>
<evidence type="ECO:0000256" key="3">
    <source>
        <dbReference type="ARBA" id="ARBA00022960"/>
    </source>
</evidence>
<feature type="coiled-coil region" evidence="6">
    <location>
        <begin position="78"/>
        <end position="105"/>
    </location>
</feature>
<evidence type="ECO:0000256" key="5">
    <source>
        <dbReference type="PIRNR" id="PIRNR038471"/>
    </source>
</evidence>
<name>A0A3D8P544_9THEO</name>
<evidence type="ECO:0000256" key="1">
    <source>
        <dbReference type="ARBA" id="ARBA00009369"/>
    </source>
</evidence>
<sequence length="273" mass="29461">MPGRWRQVKKGLAAFLLLSLALALLRLTAPREGQSIIPFSSWVWDGAAPVGAGLNLGAEKMAEGMAFLFSGGRENATVRELRARVAELEAEVARLREQAAENTRLKALLDYKETHPGPSLVAEVVGRNPNNWFGTLTINRGKVDGVTPDAVVVAPAGLVGRVWRVSAHTSEVLLITDPRSAVGAVVYETQVPGIVRGMLAPGEMRMDYVVKDEPVKQGMLVLTSSLSGIFPPGIPVGKVVRVEEGEGGLFRTIYLKPVVDLNRVQEVLVLLKK</sequence>
<organism evidence="8 9">
    <name type="scientific">Ammonifex thiophilus</name>
    <dbReference type="NCBI Taxonomy" id="444093"/>
    <lineage>
        <taxon>Bacteria</taxon>
        <taxon>Bacillati</taxon>
        <taxon>Bacillota</taxon>
        <taxon>Clostridia</taxon>
        <taxon>Thermoanaerobacterales</taxon>
        <taxon>Thermoanaerobacteraceae</taxon>
        <taxon>Ammonifex</taxon>
    </lineage>
</organism>
<evidence type="ECO:0000256" key="6">
    <source>
        <dbReference type="SAM" id="Coils"/>
    </source>
</evidence>
<dbReference type="InterPro" id="IPR055342">
    <property type="entry name" value="MreC_beta-barrel_core"/>
</dbReference>
<proteinExistence type="inferred from homology"/>
<evidence type="ECO:0000256" key="4">
    <source>
        <dbReference type="ARBA" id="ARBA00032089"/>
    </source>
</evidence>
<accession>A0A3D8P544</accession>
<dbReference type="PIRSF" id="PIRSF038471">
    <property type="entry name" value="MreC"/>
    <property type="match status" value="1"/>
</dbReference>
<protein>
    <recommendedName>
        <fullName evidence="2 5">Cell shape-determining protein MreC</fullName>
    </recommendedName>
    <alternativeName>
        <fullName evidence="4 5">Cell shape protein MreC</fullName>
    </alternativeName>
</protein>
<dbReference type="OrthoDB" id="9792313at2"/>
<comment type="caution">
    <text evidence="8">The sequence shown here is derived from an EMBL/GenBank/DDBJ whole genome shotgun (WGS) entry which is preliminary data.</text>
</comment>
<dbReference type="InterPro" id="IPR007221">
    <property type="entry name" value="MreC"/>
</dbReference>
<dbReference type="GO" id="GO:0005886">
    <property type="term" value="C:plasma membrane"/>
    <property type="evidence" value="ECO:0007669"/>
    <property type="project" value="TreeGrafter"/>
</dbReference>
<dbReference type="GO" id="GO:0008360">
    <property type="term" value="P:regulation of cell shape"/>
    <property type="evidence" value="ECO:0007669"/>
    <property type="project" value="UniProtKB-KW"/>
</dbReference>
<dbReference type="Gene3D" id="2.40.10.350">
    <property type="entry name" value="Rod shape-determining protein MreC, domain 2"/>
    <property type="match status" value="1"/>
</dbReference>
<dbReference type="Proteomes" id="UP000256329">
    <property type="component" value="Unassembled WGS sequence"/>
</dbReference>
<evidence type="ECO:0000313" key="8">
    <source>
        <dbReference type="EMBL" id="RDV82926.1"/>
    </source>
</evidence>
<comment type="function">
    <text evidence="5">Involved in formation and maintenance of cell shape.</text>
</comment>
<dbReference type="AlphaFoldDB" id="A0A3D8P544"/>
<dbReference type="Pfam" id="PF04085">
    <property type="entry name" value="MreC"/>
    <property type="match status" value="1"/>
</dbReference>
<dbReference type="Gene3D" id="2.40.10.340">
    <property type="entry name" value="Rod shape-determining protein MreC, domain 1"/>
    <property type="match status" value="1"/>
</dbReference>
<dbReference type="InterPro" id="IPR042177">
    <property type="entry name" value="Cell/Rod_1"/>
</dbReference>
<dbReference type="PANTHER" id="PTHR34138:SF1">
    <property type="entry name" value="CELL SHAPE-DETERMINING PROTEIN MREC"/>
    <property type="match status" value="1"/>
</dbReference>
<dbReference type="RefSeq" id="WP_115792767.1">
    <property type="nucleotide sequence ID" value="NZ_QSLN01000008.1"/>
</dbReference>
<dbReference type="PANTHER" id="PTHR34138">
    <property type="entry name" value="CELL SHAPE-DETERMINING PROTEIN MREC"/>
    <property type="match status" value="1"/>
</dbReference>